<dbReference type="EMBL" id="SADE01000001">
    <property type="protein sequence ID" value="RVU39710.1"/>
    <property type="molecule type" value="Genomic_DNA"/>
</dbReference>
<protein>
    <recommendedName>
        <fullName evidence="4">Thioredoxin family protein</fullName>
    </recommendedName>
</protein>
<dbReference type="InterPro" id="IPR036249">
    <property type="entry name" value="Thioredoxin-like_sf"/>
</dbReference>
<comment type="caution">
    <text evidence="2">The sequence shown here is derived from an EMBL/GenBank/DDBJ whole genome shotgun (WGS) entry which is preliminary data.</text>
</comment>
<keyword evidence="3" id="KW-1185">Reference proteome</keyword>
<evidence type="ECO:0008006" key="4">
    <source>
        <dbReference type="Google" id="ProtNLM"/>
    </source>
</evidence>
<dbReference type="Gene3D" id="3.40.30.10">
    <property type="entry name" value="Glutaredoxin"/>
    <property type="match status" value="1"/>
</dbReference>
<feature type="signal peptide" evidence="1">
    <location>
        <begin position="1"/>
        <end position="31"/>
    </location>
</feature>
<feature type="chain" id="PRO_5019420492" description="Thioredoxin family protein" evidence="1">
    <location>
        <begin position="32"/>
        <end position="130"/>
    </location>
</feature>
<evidence type="ECO:0000256" key="1">
    <source>
        <dbReference type="SAM" id="SignalP"/>
    </source>
</evidence>
<organism evidence="2 3">
    <name type="scientific">Hwanghaeella grinnelliae</name>
    <dbReference type="NCBI Taxonomy" id="2500179"/>
    <lineage>
        <taxon>Bacteria</taxon>
        <taxon>Pseudomonadati</taxon>
        <taxon>Pseudomonadota</taxon>
        <taxon>Alphaproteobacteria</taxon>
        <taxon>Rhodospirillales</taxon>
        <taxon>Rhodospirillaceae</taxon>
        <taxon>Hwanghaeella</taxon>
    </lineage>
</organism>
<dbReference type="AlphaFoldDB" id="A0A437QYZ8"/>
<dbReference type="OrthoDB" id="7362982at2"/>
<name>A0A437QYZ8_9PROT</name>
<gene>
    <name evidence="2" type="ORF">EOI86_02385</name>
</gene>
<accession>A0A437QYZ8</accession>
<proteinExistence type="predicted"/>
<evidence type="ECO:0000313" key="2">
    <source>
        <dbReference type="EMBL" id="RVU39710.1"/>
    </source>
</evidence>
<reference evidence="3" key="1">
    <citation type="submission" date="2019-01" db="EMBL/GenBank/DDBJ databases">
        <title>Gri0909 isolated from a small marine red alga.</title>
        <authorList>
            <person name="Kim J."/>
            <person name="Jeong S.E."/>
            <person name="Jeon C.O."/>
        </authorList>
    </citation>
    <scope>NUCLEOTIDE SEQUENCE [LARGE SCALE GENOMIC DNA]</scope>
    <source>
        <strain evidence="3">Gri0909</strain>
    </source>
</reference>
<dbReference type="SUPFAM" id="SSF52833">
    <property type="entry name" value="Thioredoxin-like"/>
    <property type="match status" value="1"/>
</dbReference>
<dbReference type="Proteomes" id="UP000287447">
    <property type="component" value="Unassembled WGS sequence"/>
</dbReference>
<evidence type="ECO:0000313" key="3">
    <source>
        <dbReference type="Proteomes" id="UP000287447"/>
    </source>
</evidence>
<sequence length="130" mass="14865">MNLATFFLSSTRLAALCAAVFITCWPALSRAADIELVMFERPFCEWCEAWNEEVGDAYAITQEGKFAPLRRVQLNDAHPADLKDIRWPRFTPTFVMMVDGEEVGRIRGYPGEEFFWGLLGELIEKARAEQ</sequence>
<keyword evidence="1" id="KW-0732">Signal</keyword>